<gene>
    <name evidence="2" type="ORF">FWILDA_LOCUS9755</name>
</gene>
<dbReference type="OrthoDB" id="2439015at2759"/>
<accession>A0A9W4WUW5</accession>
<dbReference type="Gene3D" id="1.10.150.50">
    <property type="entry name" value="Transcription Factor, Ets-1"/>
    <property type="match status" value="1"/>
</dbReference>
<dbReference type="EMBL" id="CAMKVN010002371">
    <property type="protein sequence ID" value="CAI2180787.1"/>
    <property type="molecule type" value="Genomic_DNA"/>
</dbReference>
<name>A0A9W4WUW5_9GLOM</name>
<dbReference type="Proteomes" id="UP001153678">
    <property type="component" value="Unassembled WGS sequence"/>
</dbReference>
<evidence type="ECO:0000256" key="1">
    <source>
        <dbReference type="SAM" id="MobiDB-lite"/>
    </source>
</evidence>
<protein>
    <submittedName>
        <fullName evidence="2">10100_t:CDS:1</fullName>
    </submittedName>
</protein>
<sequence>MSHNIANTSTSTSAPTASLPTVEEINGWDRDRVKRFLQAKSTELELEENDIDIIYSKKVSGKAFLRLTEEQLTRVPGTFQLDYTPASAIAELVKQIKGVSAESSKRQYLVDYEEEQNRNVKRIRKYPSPSSFAHINYLYDHEFIIYRPSSCVGTPLILYNSAFSQFKEDFNNEKLPMSKEHNQWTLNCIKTMSDFYSDEKLRQKEFHEIIRELFSKDVKVIQLDDNSSNDGILELDFHTYSVLFLLIEIKNEIGT</sequence>
<keyword evidence="3" id="KW-1185">Reference proteome</keyword>
<proteinExistence type="predicted"/>
<reference evidence="2" key="1">
    <citation type="submission" date="2022-08" db="EMBL/GenBank/DDBJ databases">
        <authorList>
            <person name="Kallberg Y."/>
            <person name="Tangrot J."/>
            <person name="Rosling A."/>
        </authorList>
    </citation>
    <scope>NUCLEOTIDE SEQUENCE</scope>
    <source>
        <strain evidence="2">Wild A</strain>
    </source>
</reference>
<evidence type="ECO:0000313" key="2">
    <source>
        <dbReference type="EMBL" id="CAI2180787.1"/>
    </source>
</evidence>
<comment type="caution">
    <text evidence="2">The sequence shown here is derived from an EMBL/GenBank/DDBJ whole genome shotgun (WGS) entry which is preliminary data.</text>
</comment>
<evidence type="ECO:0000313" key="3">
    <source>
        <dbReference type="Proteomes" id="UP001153678"/>
    </source>
</evidence>
<dbReference type="InterPro" id="IPR013761">
    <property type="entry name" value="SAM/pointed_sf"/>
</dbReference>
<dbReference type="AlphaFoldDB" id="A0A9W4WUW5"/>
<feature type="compositionally biased region" description="Low complexity" evidence="1">
    <location>
        <begin position="8"/>
        <end position="21"/>
    </location>
</feature>
<feature type="region of interest" description="Disordered" evidence="1">
    <location>
        <begin position="1"/>
        <end position="23"/>
    </location>
</feature>
<organism evidence="2 3">
    <name type="scientific">Funneliformis geosporum</name>
    <dbReference type="NCBI Taxonomy" id="1117311"/>
    <lineage>
        <taxon>Eukaryota</taxon>
        <taxon>Fungi</taxon>
        <taxon>Fungi incertae sedis</taxon>
        <taxon>Mucoromycota</taxon>
        <taxon>Glomeromycotina</taxon>
        <taxon>Glomeromycetes</taxon>
        <taxon>Glomerales</taxon>
        <taxon>Glomeraceae</taxon>
        <taxon>Funneliformis</taxon>
    </lineage>
</organism>
<feature type="non-terminal residue" evidence="2">
    <location>
        <position position="255"/>
    </location>
</feature>